<dbReference type="Pfam" id="PF07070">
    <property type="entry name" value="Spo0M"/>
    <property type="match status" value="1"/>
</dbReference>
<reference evidence="1 2" key="1">
    <citation type="submission" date="2023-06" db="EMBL/GenBank/DDBJ databases">
        <title>Novel species in genus Planococcus.</title>
        <authorList>
            <person name="Ning S."/>
        </authorList>
    </citation>
    <scope>NUCLEOTIDE SEQUENCE [LARGE SCALE GENOMIC DNA]</scope>
    <source>
        <strain evidence="1 2">N064</strain>
    </source>
</reference>
<protein>
    <submittedName>
        <fullName evidence="1">Sporulation protein</fullName>
    </submittedName>
</protein>
<evidence type="ECO:0000313" key="1">
    <source>
        <dbReference type="EMBL" id="MDN7228293.1"/>
    </source>
</evidence>
<dbReference type="PANTHER" id="PTHR40053">
    <property type="entry name" value="SPORULATION-CONTROL PROTEIN SPO0M"/>
    <property type="match status" value="1"/>
</dbReference>
<dbReference type="Proteomes" id="UP001172054">
    <property type="component" value="Unassembled WGS sequence"/>
</dbReference>
<sequence length="254" mass="28560">MSIWETLRASAGDGNAKVGTSIAKAKVYQGSSISGEIYVIGGETEQEIKGAYIFVMTNVLVEEGGRKALEEVEIQKLKISGAFTIGPREEKTIPFAFELSRETPMTVHKVDVWLKTMLEVRGKNNLREEHDIHVFGTEAAEKILYAVQEMDFPLKKVVNVQSRRTNSGVLQEFEFYPNKKFKRRFSELELVLISDQAGTTAYIQLDKEERQTKDLLARELNGKETILTLHYPSSNVPGVDAIARQLHDLLLGKT</sequence>
<keyword evidence="2" id="KW-1185">Reference proteome</keyword>
<accession>A0ABT8MTR5</accession>
<proteinExistence type="predicted"/>
<dbReference type="RefSeq" id="WP_301726743.1">
    <property type="nucleotide sequence ID" value="NZ_JAUJWW010000006.1"/>
</dbReference>
<dbReference type="InterPro" id="IPR009776">
    <property type="entry name" value="Spore_0_M"/>
</dbReference>
<evidence type="ECO:0000313" key="2">
    <source>
        <dbReference type="Proteomes" id="UP001172054"/>
    </source>
</evidence>
<comment type="caution">
    <text evidence="1">The sequence shown here is derived from an EMBL/GenBank/DDBJ whole genome shotgun (WGS) entry which is preliminary data.</text>
</comment>
<dbReference type="PANTHER" id="PTHR40053:SF1">
    <property type="entry name" value="SPORULATION-CONTROL PROTEIN SPO0M"/>
    <property type="match status" value="1"/>
</dbReference>
<gene>
    <name evidence="1" type="ORF">QWY15_13395</name>
</gene>
<dbReference type="EMBL" id="JAUJWW010000006">
    <property type="protein sequence ID" value="MDN7228293.1"/>
    <property type="molecule type" value="Genomic_DNA"/>
</dbReference>
<name>A0ABT8MTR5_9BACL</name>
<organism evidence="1 2">
    <name type="scientific">Planococcus liqunii</name>
    <dbReference type="NCBI Taxonomy" id="3058394"/>
    <lineage>
        <taxon>Bacteria</taxon>
        <taxon>Bacillati</taxon>
        <taxon>Bacillota</taxon>
        <taxon>Bacilli</taxon>
        <taxon>Bacillales</taxon>
        <taxon>Caryophanaceae</taxon>
        <taxon>Planococcus</taxon>
    </lineage>
</organism>